<keyword evidence="2" id="KW-1133">Transmembrane helix</keyword>
<dbReference type="PANTHER" id="PTHR38592">
    <property type="entry name" value="BLL4819 PROTEIN"/>
    <property type="match status" value="1"/>
</dbReference>
<dbReference type="SUPFAM" id="SSF52266">
    <property type="entry name" value="SGNH hydrolase"/>
    <property type="match status" value="1"/>
</dbReference>
<feature type="transmembrane region" description="Helical" evidence="2">
    <location>
        <begin position="379"/>
        <end position="399"/>
    </location>
</feature>
<protein>
    <submittedName>
        <fullName evidence="3">Uncharacterized protein</fullName>
    </submittedName>
</protein>
<feature type="compositionally biased region" description="Low complexity" evidence="1">
    <location>
        <begin position="420"/>
        <end position="432"/>
    </location>
</feature>
<feature type="transmembrane region" description="Helical" evidence="2">
    <location>
        <begin position="116"/>
        <end position="136"/>
    </location>
</feature>
<proteinExistence type="predicted"/>
<dbReference type="InterPro" id="IPR036514">
    <property type="entry name" value="SGNH_hydro_sf"/>
</dbReference>
<feature type="region of interest" description="Disordered" evidence="1">
    <location>
        <begin position="410"/>
        <end position="452"/>
    </location>
</feature>
<feature type="transmembrane region" description="Helical" evidence="2">
    <location>
        <begin position="264"/>
        <end position="282"/>
    </location>
</feature>
<dbReference type="GO" id="GO:0016788">
    <property type="term" value="F:hydrolase activity, acting on ester bonds"/>
    <property type="evidence" value="ECO:0007669"/>
    <property type="project" value="UniProtKB-ARBA"/>
</dbReference>
<dbReference type="PANTHER" id="PTHR38592:SF3">
    <property type="entry name" value="BLL4819 PROTEIN"/>
    <property type="match status" value="1"/>
</dbReference>
<evidence type="ECO:0000313" key="4">
    <source>
        <dbReference type="Proteomes" id="UP000321638"/>
    </source>
</evidence>
<dbReference type="Proteomes" id="UP000321638">
    <property type="component" value="Unassembled WGS sequence"/>
</dbReference>
<reference evidence="3 4" key="1">
    <citation type="submission" date="2019-06" db="EMBL/GenBank/DDBJ databases">
        <title>New taxonomy in bacterial strain CC-CFT640, isolated from vineyard.</title>
        <authorList>
            <person name="Lin S.-Y."/>
            <person name="Tsai C.-F."/>
            <person name="Young C.-C."/>
        </authorList>
    </citation>
    <scope>NUCLEOTIDE SEQUENCE [LARGE SCALE GENOMIC DNA]</scope>
    <source>
        <strain evidence="3 4">CC-CFT640</strain>
    </source>
</reference>
<keyword evidence="4" id="KW-1185">Reference proteome</keyword>
<evidence type="ECO:0000256" key="2">
    <source>
        <dbReference type="SAM" id="Phobius"/>
    </source>
</evidence>
<dbReference type="InterPro" id="IPR057572">
    <property type="entry name" value="NonGDSL"/>
</dbReference>
<dbReference type="CDD" id="cd00229">
    <property type="entry name" value="SGNH_hydrolase"/>
    <property type="match status" value="1"/>
</dbReference>
<organism evidence="3 4">
    <name type="scientific">Vineibacter terrae</name>
    <dbReference type="NCBI Taxonomy" id="2586908"/>
    <lineage>
        <taxon>Bacteria</taxon>
        <taxon>Pseudomonadati</taxon>
        <taxon>Pseudomonadota</taxon>
        <taxon>Alphaproteobacteria</taxon>
        <taxon>Hyphomicrobiales</taxon>
        <taxon>Vineibacter</taxon>
    </lineage>
</organism>
<gene>
    <name evidence="3" type="ORF">FHP25_18025</name>
</gene>
<feature type="transmembrane region" description="Helical" evidence="2">
    <location>
        <begin position="466"/>
        <end position="486"/>
    </location>
</feature>
<dbReference type="Pfam" id="PF10129">
    <property type="entry name" value="OpgC_C"/>
    <property type="match status" value="1"/>
</dbReference>
<feature type="transmembrane region" description="Helical" evidence="2">
    <location>
        <begin position="80"/>
        <end position="96"/>
    </location>
</feature>
<dbReference type="Gene3D" id="3.40.50.1110">
    <property type="entry name" value="SGNH hydrolase"/>
    <property type="match status" value="1"/>
</dbReference>
<feature type="transmembrane region" description="Helical" evidence="2">
    <location>
        <begin position="202"/>
        <end position="221"/>
    </location>
</feature>
<feature type="transmembrane region" description="Helical" evidence="2">
    <location>
        <begin position="177"/>
        <end position="195"/>
    </location>
</feature>
<evidence type="ECO:0000313" key="3">
    <source>
        <dbReference type="EMBL" id="TXL74103.1"/>
    </source>
</evidence>
<accession>A0A5C8PL04</accession>
<keyword evidence="2" id="KW-0812">Transmembrane</keyword>
<sequence>MLRRSRLDTYEGGLTWIREFLAGLTRVDAATAGGVRHTRDLRLDFFRGLALWFIFLDHIPDNIVSWLTVRNYGFSDATEIFVFISGYTAVIAYSGIMRQGGWVRAAARILGRVWQLYVAHMMLFVVLTASVAWTAVSHSKGDTFLEHMNLTGLGQTPYETLVQAALLKFRPLNLDVLPLYIVLLSSFPLMLPLVVRRPWAALSASLAVYVLARVMDWNLPGHPEGNTWFFNPFAWQLVFYAGATLASTGHIIERLHPARHLLDGLAIAYLAAAAFVTLGWYYPPLEALLPDAIGRLIYPIDKTSVDPLRLIHFLAVAYLVARLTPADSPFLQRWYALPLRRCGEFSLAIFCLGTFLSFVGYVVVATYADVVSWPKALDMAVSIAGLAIMVGAAYFAHWYKSSDKSSAKSSVKRSDTIRRPSSAPASEGAAPETVAPETDVPNLRPAEPAQSDVMDLPAAAGRRRGVLTLALTLGLAALLLALAAPGPALAGPEKCPAARENLVLGTTLPRVKLAIRERKKVVIVALGSSSTQGHGATAEVNTYPRQMEISLARQFVDVRLKFAIFNKGIGGQDVTEMLERLDRDVIARDPDLVIWQAGTNAALKGMPLDVFKLKLSAGVERVKKAGADVVLMTPQYVPAVIALSNEDDYIGAMETIARDQGVGVFKRFQIMRDWVTGEHMPYAQFMISDGLHLNDFGQRCMGKLLAKAIEETIRD</sequence>
<dbReference type="InterPro" id="IPR014550">
    <property type="entry name" value="UCP028704_OpgC"/>
</dbReference>
<feature type="transmembrane region" description="Helical" evidence="2">
    <location>
        <begin position="233"/>
        <end position="252"/>
    </location>
</feature>
<dbReference type="EMBL" id="VDUZ01000020">
    <property type="protein sequence ID" value="TXL74103.1"/>
    <property type="molecule type" value="Genomic_DNA"/>
</dbReference>
<keyword evidence="2" id="KW-0472">Membrane</keyword>
<dbReference type="AlphaFoldDB" id="A0A5C8PL04"/>
<feature type="transmembrane region" description="Helical" evidence="2">
    <location>
        <begin position="49"/>
        <end position="68"/>
    </location>
</feature>
<dbReference type="OrthoDB" id="9775975at2"/>
<evidence type="ECO:0000256" key="1">
    <source>
        <dbReference type="SAM" id="MobiDB-lite"/>
    </source>
</evidence>
<feature type="transmembrane region" description="Helical" evidence="2">
    <location>
        <begin position="345"/>
        <end position="367"/>
    </location>
</feature>
<dbReference type="Pfam" id="PF25182">
    <property type="entry name" value="NonGDSL"/>
    <property type="match status" value="1"/>
</dbReference>
<name>A0A5C8PL04_9HYPH</name>
<comment type="caution">
    <text evidence="3">The sequence shown here is derived from an EMBL/GenBank/DDBJ whole genome shotgun (WGS) entry which is preliminary data.</text>
</comment>
<feature type="transmembrane region" description="Helical" evidence="2">
    <location>
        <begin position="307"/>
        <end position="324"/>
    </location>
</feature>